<dbReference type="InterPro" id="IPR003785">
    <property type="entry name" value="Creatininase/forma_Hydrolase"/>
</dbReference>
<evidence type="ECO:0000256" key="5">
    <source>
        <dbReference type="ARBA" id="ARBA00024029"/>
    </source>
</evidence>
<evidence type="ECO:0000256" key="1">
    <source>
        <dbReference type="ARBA" id="ARBA00001947"/>
    </source>
</evidence>
<dbReference type="OrthoDB" id="9801445at2"/>
<keyword evidence="4" id="KW-0862">Zinc</keyword>
<evidence type="ECO:0000313" key="7">
    <source>
        <dbReference type="Proteomes" id="UP000425817"/>
    </source>
</evidence>
<gene>
    <name evidence="6" type="ORF">GOQ09_03455</name>
</gene>
<keyword evidence="3" id="KW-0378">Hydrolase</keyword>
<evidence type="ECO:0000256" key="3">
    <source>
        <dbReference type="ARBA" id="ARBA00022801"/>
    </source>
</evidence>
<dbReference type="Proteomes" id="UP000425817">
    <property type="component" value="Chromosome"/>
</dbReference>
<dbReference type="PANTHER" id="PTHR35005:SF1">
    <property type="entry name" value="2-AMINO-5-FORMYLAMINO-6-RIBOSYLAMINOPYRIMIDIN-4(3H)-ONE 5'-MONOPHOSPHATE DEFORMYLASE"/>
    <property type="match status" value="1"/>
</dbReference>
<dbReference type="Pfam" id="PF02633">
    <property type="entry name" value="Creatininase"/>
    <property type="match status" value="1"/>
</dbReference>
<evidence type="ECO:0000256" key="4">
    <source>
        <dbReference type="ARBA" id="ARBA00022833"/>
    </source>
</evidence>
<comment type="cofactor">
    <cofactor evidence="1">
        <name>Zn(2+)</name>
        <dbReference type="ChEBI" id="CHEBI:29105"/>
    </cofactor>
</comment>
<dbReference type="GO" id="GO:0046872">
    <property type="term" value="F:metal ion binding"/>
    <property type="evidence" value="ECO:0007669"/>
    <property type="project" value="UniProtKB-KW"/>
</dbReference>
<organism evidence="6 7">
    <name type="scientific">Variovorax paradoxus</name>
    <dbReference type="NCBI Taxonomy" id="34073"/>
    <lineage>
        <taxon>Bacteria</taxon>
        <taxon>Pseudomonadati</taxon>
        <taxon>Pseudomonadota</taxon>
        <taxon>Betaproteobacteria</taxon>
        <taxon>Burkholderiales</taxon>
        <taxon>Comamonadaceae</taxon>
        <taxon>Variovorax</taxon>
    </lineage>
</organism>
<evidence type="ECO:0000313" key="6">
    <source>
        <dbReference type="EMBL" id="QGW80697.1"/>
    </source>
</evidence>
<name>A0A6I6HIG5_VARPD</name>
<dbReference type="InterPro" id="IPR024087">
    <property type="entry name" value="Creatininase-like_sf"/>
</dbReference>
<proteinExistence type="inferred from homology"/>
<reference evidence="6 7" key="1">
    <citation type="submission" date="2019-12" db="EMBL/GenBank/DDBJ databases">
        <title>Hybrid Genome Assemblies of two High G+C Isolates from Undergraduate Microbiology Courses.</title>
        <authorList>
            <person name="Ne Ville C.J."/>
            <person name="Enright D."/>
            <person name="Hernandez I."/>
            <person name="Dodsworth J."/>
            <person name="Orwin P.M."/>
        </authorList>
    </citation>
    <scope>NUCLEOTIDE SEQUENCE [LARGE SCALE GENOMIC DNA]</scope>
    <source>
        <strain evidence="6 7">CSUSB</strain>
    </source>
</reference>
<comment type="similarity">
    <text evidence="5">Belongs to the creatininase superfamily.</text>
</comment>
<accession>A0A6I6HIG5</accession>
<dbReference type="GO" id="GO:0016811">
    <property type="term" value="F:hydrolase activity, acting on carbon-nitrogen (but not peptide) bonds, in linear amides"/>
    <property type="evidence" value="ECO:0007669"/>
    <property type="project" value="TreeGrafter"/>
</dbReference>
<dbReference type="SUPFAM" id="SSF102215">
    <property type="entry name" value="Creatininase"/>
    <property type="match status" value="1"/>
</dbReference>
<protein>
    <submittedName>
        <fullName evidence="6">Creatininase family protein</fullName>
    </submittedName>
</protein>
<keyword evidence="2" id="KW-0479">Metal-binding</keyword>
<sequence length="275" mass="28856">MNASSVSLPRYWSQLTTRDFAALDVAATVAVLPLGATEQHGPHLPLGVDTVLADGIVAASLPLLPADLPVLFLPTQQIGLSPEHARFAGTLTLSAETVIRMWKEIGAGVARAGVKKLVLFNAHGGHVGAMDIVARELRSEHGLIVYSVSWFNLPLGDAGAQFGDREHRFGVHAGDIETSMMLALAPQQVRMSEAKNFRSTSEQRAADYAILGNGKSAKLGWAMEDYNPQGAAGNAAAATAARGQAVVDAAAKQLALLLAEVSRLPLDTANTGPLP</sequence>
<dbReference type="GO" id="GO:0009231">
    <property type="term" value="P:riboflavin biosynthetic process"/>
    <property type="evidence" value="ECO:0007669"/>
    <property type="project" value="TreeGrafter"/>
</dbReference>
<dbReference type="AlphaFoldDB" id="A0A6I6HIG5"/>
<dbReference type="RefSeq" id="WP_157611889.1">
    <property type="nucleotide sequence ID" value="NZ_CP046622.1"/>
</dbReference>
<dbReference type="EMBL" id="CP046622">
    <property type="protein sequence ID" value="QGW80697.1"/>
    <property type="molecule type" value="Genomic_DNA"/>
</dbReference>
<dbReference type="Gene3D" id="3.40.50.10310">
    <property type="entry name" value="Creatininase"/>
    <property type="match status" value="1"/>
</dbReference>
<evidence type="ECO:0000256" key="2">
    <source>
        <dbReference type="ARBA" id="ARBA00022723"/>
    </source>
</evidence>
<dbReference type="PANTHER" id="PTHR35005">
    <property type="entry name" value="3-DEHYDRO-SCYLLO-INOSOSE HYDROLASE"/>
    <property type="match status" value="1"/>
</dbReference>